<dbReference type="VEuPathDB" id="FungiDB:sscle_14g100810"/>
<feature type="compositionally biased region" description="Polar residues" evidence="1">
    <location>
        <begin position="14"/>
        <end position="26"/>
    </location>
</feature>
<accession>A0A1D9QK93</accession>
<feature type="compositionally biased region" description="Low complexity" evidence="1">
    <location>
        <begin position="100"/>
        <end position="109"/>
    </location>
</feature>
<name>A0A1D9QK93_SCLS1</name>
<feature type="compositionally biased region" description="Polar residues" evidence="1">
    <location>
        <begin position="60"/>
        <end position="91"/>
    </location>
</feature>
<dbReference type="AlphaFoldDB" id="A0A1D9QK93"/>
<evidence type="ECO:0000313" key="4">
    <source>
        <dbReference type="Proteomes" id="UP000177798"/>
    </source>
</evidence>
<evidence type="ECO:0000259" key="2">
    <source>
        <dbReference type="Pfam" id="PF24968"/>
    </source>
</evidence>
<dbReference type="Proteomes" id="UP000177798">
    <property type="component" value="Chromosome 14"/>
</dbReference>
<organism evidence="3 4">
    <name type="scientific">Sclerotinia sclerotiorum (strain ATCC 18683 / 1980 / Ss-1)</name>
    <name type="common">White mold</name>
    <name type="synonym">Whetzelinia sclerotiorum</name>
    <dbReference type="NCBI Taxonomy" id="665079"/>
    <lineage>
        <taxon>Eukaryota</taxon>
        <taxon>Fungi</taxon>
        <taxon>Dikarya</taxon>
        <taxon>Ascomycota</taxon>
        <taxon>Pezizomycotina</taxon>
        <taxon>Leotiomycetes</taxon>
        <taxon>Helotiales</taxon>
        <taxon>Sclerotiniaceae</taxon>
        <taxon>Sclerotinia</taxon>
    </lineage>
</organism>
<gene>
    <name evidence="3" type="ORF">sscle_14g100810</name>
</gene>
<dbReference type="InterPro" id="IPR056672">
    <property type="entry name" value="DUF7770"/>
</dbReference>
<evidence type="ECO:0000313" key="3">
    <source>
        <dbReference type="EMBL" id="APA15311.1"/>
    </source>
</evidence>
<reference evidence="4" key="1">
    <citation type="journal article" date="2017" name="Genome Biol. Evol.">
        <title>The complete genome sequence of the phytopathogenic fungus Sclerotinia sclerotiorum reveals insights into the genome architecture of broad host range pathogens.</title>
        <authorList>
            <person name="Derbyshire M."/>
            <person name="Denton-Giles M."/>
            <person name="Hegedus D."/>
            <person name="Seifbarghy S."/>
            <person name="Rollins J."/>
            <person name="van Kan J."/>
            <person name="Seidl M.F."/>
            <person name="Faino L."/>
            <person name="Mbengue M."/>
            <person name="Navaud O."/>
            <person name="Raffaele S."/>
            <person name="Hammond-Kosack K."/>
            <person name="Heard S."/>
            <person name="Oliver R."/>
        </authorList>
    </citation>
    <scope>NUCLEOTIDE SEQUENCE [LARGE SCALE GENOMIC DNA]</scope>
    <source>
        <strain evidence="4">ATCC 18683 / 1980 / Ss-1</strain>
    </source>
</reference>
<feature type="compositionally biased region" description="Low complexity" evidence="1">
    <location>
        <begin position="1"/>
        <end position="13"/>
    </location>
</feature>
<feature type="region of interest" description="Disordered" evidence="1">
    <location>
        <begin position="1"/>
        <end position="125"/>
    </location>
</feature>
<protein>
    <recommendedName>
        <fullName evidence="2">DUF7770 domain-containing protein</fullName>
    </recommendedName>
</protein>
<proteinExistence type="predicted"/>
<sequence length="287" mass="31682">MSSRSDATRSSASKPSRSNTTESSAPKPSRSDITKSSASKPSRSDTTKSSASKPSRSDITKSSTPKPSRSNITESSAPKPSRSNITESSAPKPSRPDTIKSSASKPSSSRPEDLNPATREIEPKDYDLNVDTIRVTVHTMGKFLESDTRSGNHASIFLLTSNGASVRLNMTKLNAYARRGDFQITYCRYQRTNSSLRDFDLKATGQGLKVKQVLRLITEKRRDKYKLARSGLGCRFWVQTVIKDFQEMEFISSSSNVSTGDVVEGLRYNYSKGKKPEIDEIDPGSFR</sequence>
<feature type="domain" description="DUF7770" evidence="2">
    <location>
        <begin position="133"/>
        <end position="286"/>
    </location>
</feature>
<evidence type="ECO:0000256" key="1">
    <source>
        <dbReference type="SAM" id="MobiDB-lite"/>
    </source>
</evidence>
<dbReference type="Pfam" id="PF24968">
    <property type="entry name" value="DUF7770"/>
    <property type="match status" value="1"/>
</dbReference>
<dbReference type="EMBL" id="CP017827">
    <property type="protein sequence ID" value="APA15311.1"/>
    <property type="molecule type" value="Genomic_DNA"/>
</dbReference>
<dbReference type="OrthoDB" id="3527137at2759"/>